<dbReference type="PANTHER" id="PTHR48105">
    <property type="entry name" value="THIOREDOXIN REDUCTASE 1-RELATED-RELATED"/>
    <property type="match status" value="1"/>
</dbReference>
<evidence type="ECO:0000313" key="4">
    <source>
        <dbReference type="EMBL" id="NGZ86379.1"/>
    </source>
</evidence>
<dbReference type="SUPFAM" id="SSF51905">
    <property type="entry name" value="FAD/NAD(P)-binding domain"/>
    <property type="match status" value="1"/>
</dbReference>
<dbReference type="Gene3D" id="3.50.50.60">
    <property type="entry name" value="FAD/NAD(P)-binding domain"/>
    <property type="match status" value="2"/>
</dbReference>
<dbReference type="InterPro" id="IPR036188">
    <property type="entry name" value="FAD/NAD-bd_sf"/>
</dbReference>
<evidence type="ECO:0000256" key="1">
    <source>
        <dbReference type="ARBA" id="ARBA00022630"/>
    </source>
</evidence>
<sequence length="309" mass="32369">MTGGLWQDRQRVDCLVIGGGPAGLTAALYLARFRLSVQVIDRGAGRAASIPLTRNYPGFPDGISGRELVQRIGEQAVRYGARITTAEVATVERSGDIFQCRTSSGLIEASTVILATGIRDVRPPLDDELHAAALAAGLIRYCPICDGFEVSGRRVAVIGRGAHGAREAAFIRSYTDDVTLLAWDGTTNLDVTQRAGLAGAGIAVVDGAVASARMQHDKLILATDCGELAFDAVYPALGAQVASRIAQELGAQVNEDGYLHVDEHQRTGVPGLYAIGDVVAGLNQISRATAQAATAATALRNDLLLSPPP</sequence>
<protein>
    <submittedName>
        <fullName evidence="4">NAD(P)/FAD-dependent oxidoreductase</fullName>
    </submittedName>
</protein>
<dbReference type="RefSeq" id="WP_166106160.1">
    <property type="nucleotide sequence ID" value="NZ_JAADJT010000008.1"/>
</dbReference>
<evidence type="ECO:0000259" key="3">
    <source>
        <dbReference type="Pfam" id="PF07992"/>
    </source>
</evidence>
<keyword evidence="2" id="KW-0560">Oxidoreductase</keyword>
<gene>
    <name evidence="4" type="ORF">GW587_19225</name>
</gene>
<dbReference type="InterPro" id="IPR050097">
    <property type="entry name" value="Ferredoxin-NADP_redctase_2"/>
</dbReference>
<comment type="caution">
    <text evidence="4">The sequence shown here is derived from an EMBL/GenBank/DDBJ whole genome shotgun (WGS) entry which is preliminary data.</text>
</comment>
<organism evidence="4 5">
    <name type="scientific">Duganella aceris</name>
    <dbReference type="NCBI Taxonomy" id="2703883"/>
    <lineage>
        <taxon>Bacteria</taxon>
        <taxon>Pseudomonadati</taxon>
        <taxon>Pseudomonadota</taxon>
        <taxon>Betaproteobacteria</taxon>
        <taxon>Burkholderiales</taxon>
        <taxon>Oxalobacteraceae</taxon>
        <taxon>Telluria group</taxon>
        <taxon>Duganella</taxon>
    </lineage>
</organism>
<dbReference type="EMBL" id="JAADJT010000008">
    <property type="protein sequence ID" value="NGZ86379.1"/>
    <property type="molecule type" value="Genomic_DNA"/>
</dbReference>
<dbReference type="Proteomes" id="UP000666369">
    <property type="component" value="Unassembled WGS sequence"/>
</dbReference>
<name>A0ABX0FP31_9BURK</name>
<evidence type="ECO:0000313" key="5">
    <source>
        <dbReference type="Proteomes" id="UP000666369"/>
    </source>
</evidence>
<dbReference type="InterPro" id="IPR023753">
    <property type="entry name" value="FAD/NAD-binding_dom"/>
</dbReference>
<dbReference type="PRINTS" id="PR00469">
    <property type="entry name" value="PNDRDTASEII"/>
</dbReference>
<dbReference type="PRINTS" id="PR00368">
    <property type="entry name" value="FADPNR"/>
</dbReference>
<dbReference type="Pfam" id="PF07992">
    <property type="entry name" value="Pyr_redox_2"/>
    <property type="match status" value="1"/>
</dbReference>
<keyword evidence="5" id="KW-1185">Reference proteome</keyword>
<proteinExistence type="predicted"/>
<accession>A0ABX0FP31</accession>
<keyword evidence="1" id="KW-0285">Flavoprotein</keyword>
<evidence type="ECO:0000256" key="2">
    <source>
        <dbReference type="ARBA" id="ARBA00023002"/>
    </source>
</evidence>
<feature type="domain" description="FAD/NAD(P)-binding" evidence="3">
    <location>
        <begin position="13"/>
        <end position="292"/>
    </location>
</feature>
<reference evidence="5" key="1">
    <citation type="submission" date="2023-07" db="EMBL/GenBank/DDBJ databases">
        <title>Duganella aceri sp. nov., isolated from tree sap.</title>
        <authorList>
            <person name="Kim I.S."/>
        </authorList>
    </citation>
    <scope>NUCLEOTIDE SEQUENCE [LARGE SCALE GENOMIC DNA]</scope>
    <source>
        <strain evidence="5">SAP-35</strain>
    </source>
</reference>